<keyword evidence="1" id="KW-0472">Membrane</keyword>
<evidence type="ECO:0000256" key="1">
    <source>
        <dbReference type="SAM" id="Phobius"/>
    </source>
</evidence>
<organism evidence="2 3">
    <name type="scientific">Shewanella surugensis</name>
    <dbReference type="NCBI Taxonomy" id="212020"/>
    <lineage>
        <taxon>Bacteria</taxon>
        <taxon>Pseudomonadati</taxon>
        <taxon>Pseudomonadota</taxon>
        <taxon>Gammaproteobacteria</taxon>
        <taxon>Alteromonadales</taxon>
        <taxon>Shewanellaceae</taxon>
        <taxon>Shewanella</taxon>
    </lineage>
</organism>
<keyword evidence="1" id="KW-0812">Transmembrane</keyword>
<evidence type="ECO:0008006" key="4">
    <source>
        <dbReference type="Google" id="ProtNLM"/>
    </source>
</evidence>
<proteinExistence type="predicted"/>
<dbReference type="RefSeq" id="WP_248942989.1">
    <property type="nucleotide sequence ID" value="NZ_JAKIKS010000173.1"/>
</dbReference>
<comment type="caution">
    <text evidence="2">The sequence shown here is derived from an EMBL/GenBank/DDBJ whole genome shotgun (WGS) entry which is preliminary data.</text>
</comment>
<keyword evidence="3" id="KW-1185">Reference proteome</keyword>
<evidence type="ECO:0000313" key="3">
    <source>
        <dbReference type="Proteomes" id="UP001203423"/>
    </source>
</evidence>
<gene>
    <name evidence="2" type="ORF">L2764_24520</name>
</gene>
<sequence>MDKATVLFYVIIFLFLCTGIITLLGLIKKVDVEKKYLGMLFSTLILELVGAVIYLFSSTDFFDKTSPDGVIVRNELPTKMQQLTSPELLNILQMNSQQVSKIKALDDNLNELKKKFDSQIPSYQVITIELNKTIKKLDNINIQYVESKVYKDKYIQLQRLFLVRMANLNSAISVWGPSVNFDWKPEEKKEIALMLQEALKRIKFMEATDTPNNDPSKSHQLLIAYQQSKGFTGKGFLTSEVIAFIIRDYLKQSTVHLG</sequence>
<protein>
    <recommendedName>
        <fullName evidence="4">Peptidoglycan binding-like domain-containing protein</fullName>
    </recommendedName>
</protein>
<evidence type="ECO:0000313" key="2">
    <source>
        <dbReference type="EMBL" id="MCL1127549.1"/>
    </source>
</evidence>
<feature type="transmembrane region" description="Helical" evidence="1">
    <location>
        <begin position="36"/>
        <end position="56"/>
    </location>
</feature>
<keyword evidence="1" id="KW-1133">Transmembrane helix</keyword>
<feature type="transmembrane region" description="Helical" evidence="1">
    <location>
        <begin position="6"/>
        <end position="27"/>
    </location>
</feature>
<reference evidence="2 3" key="1">
    <citation type="submission" date="2022-01" db="EMBL/GenBank/DDBJ databases">
        <title>Whole genome-based taxonomy of the Shewanellaceae.</title>
        <authorList>
            <person name="Martin-Rodriguez A.J."/>
        </authorList>
    </citation>
    <scope>NUCLEOTIDE SEQUENCE [LARGE SCALE GENOMIC DNA]</scope>
    <source>
        <strain evidence="2 3">DSM 17177</strain>
    </source>
</reference>
<dbReference type="Proteomes" id="UP001203423">
    <property type="component" value="Unassembled WGS sequence"/>
</dbReference>
<dbReference type="EMBL" id="JAKIKS010000173">
    <property type="protein sequence ID" value="MCL1127549.1"/>
    <property type="molecule type" value="Genomic_DNA"/>
</dbReference>
<name>A0ABT0LIL8_9GAMM</name>
<accession>A0ABT0LIL8</accession>